<name>M0M1E1_9EURY</name>
<organism evidence="1 2">
    <name type="scientific">Halococcus hamelinensis 100A6</name>
    <dbReference type="NCBI Taxonomy" id="1132509"/>
    <lineage>
        <taxon>Archaea</taxon>
        <taxon>Methanobacteriati</taxon>
        <taxon>Methanobacteriota</taxon>
        <taxon>Stenosarchaea group</taxon>
        <taxon>Halobacteria</taxon>
        <taxon>Halobacteriales</taxon>
        <taxon>Halococcaceae</taxon>
        <taxon>Halococcus</taxon>
    </lineage>
</organism>
<protein>
    <submittedName>
        <fullName evidence="1">Uncharacterized protein</fullName>
    </submittedName>
</protein>
<comment type="caution">
    <text evidence="1">The sequence shown here is derived from an EMBL/GenBank/DDBJ whole genome shotgun (WGS) entry which is preliminary data.</text>
</comment>
<accession>M0M1E1</accession>
<dbReference type="PATRIC" id="fig|1132509.6.peg.1582"/>
<dbReference type="EMBL" id="AOMB01000020">
    <property type="protein sequence ID" value="EMA39238.1"/>
    <property type="molecule type" value="Genomic_DNA"/>
</dbReference>
<dbReference type="Proteomes" id="UP000011566">
    <property type="component" value="Unassembled WGS sequence"/>
</dbReference>
<dbReference type="RefSeq" id="WP_007692256.1">
    <property type="nucleotide sequence ID" value="NZ_AJRK01000375.1"/>
</dbReference>
<dbReference type="OrthoDB" id="214581at2157"/>
<evidence type="ECO:0000313" key="1">
    <source>
        <dbReference type="EMBL" id="EMA39238.1"/>
    </source>
</evidence>
<keyword evidence="2" id="KW-1185">Reference proteome</keyword>
<gene>
    <name evidence="1" type="ORF">C447_06968</name>
</gene>
<proteinExistence type="predicted"/>
<evidence type="ECO:0000313" key="2">
    <source>
        <dbReference type="Proteomes" id="UP000011566"/>
    </source>
</evidence>
<sequence>MKPSPAIVGIATVVVIAVAVTNVELAASLHVAAGVEATVLQLDWLNGLIRSIDNTLENILDLVRTFRALFGGGGD</sequence>
<dbReference type="AlphaFoldDB" id="M0M1E1"/>
<reference evidence="1 2" key="1">
    <citation type="journal article" date="2014" name="PLoS Genet.">
        <title>Phylogenetically driven sequencing of extremely halophilic archaea reveals strategies for static and dynamic osmo-response.</title>
        <authorList>
            <person name="Becker E.A."/>
            <person name="Seitzer P.M."/>
            <person name="Tritt A."/>
            <person name="Larsen D."/>
            <person name="Krusor M."/>
            <person name="Yao A.I."/>
            <person name="Wu D."/>
            <person name="Madern D."/>
            <person name="Eisen J.A."/>
            <person name="Darling A.E."/>
            <person name="Facciotti M.T."/>
        </authorList>
    </citation>
    <scope>NUCLEOTIDE SEQUENCE [LARGE SCALE GENOMIC DNA]</scope>
    <source>
        <strain evidence="1 2">100A6</strain>
    </source>
</reference>